<protein>
    <submittedName>
        <fullName evidence="2">Uncharacterized protein</fullName>
    </submittedName>
</protein>
<dbReference type="EMBL" id="OA890307">
    <property type="protein sequence ID" value="CAD7284460.1"/>
    <property type="molecule type" value="Genomic_DNA"/>
</dbReference>
<feature type="region of interest" description="Disordered" evidence="1">
    <location>
        <begin position="79"/>
        <end position="177"/>
    </location>
</feature>
<sequence>NHSPRRLVLDDAFSNAMDFVRTESRRRPKHRSRLDEHTGVQMSPVAGTPPGGGIGSGRGLPRPGADWHRVAAAHDPLRRVWRADSPHGSLHSRSSTPDAKRLKAAQMRHGVFGRHPGDDLRSPSPSPSPPLQHPQLHQPLQPRAFRQLPRPVTTSNPTLPVGVRRRLPEPPGTKPSTLSLRTAAHAIAGFNFPTVSKSPTLATQHAFGGQLSQSYINFPKLNPSPTRRLPQAVGPATLRSFVNFASRQLPSPMPNGYGNKAGPGATATMPRRQQPACPSPVTGRTSRASLPARPPLNASSSVTGTPSVATTTTTTTTASGLADRNDSDDEDWC</sequence>
<reference evidence="2" key="1">
    <citation type="submission" date="2020-11" db="EMBL/GenBank/DDBJ databases">
        <authorList>
            <person name="Tran Van P."/>
        </authorList>
    </citation>
    <scope>NUCLEOTIDE SEQUENCE</scope>
</reference>
<feature type="compositionally biased region" description="Low complexity" evidence="1">
    <location>
        <begin position="133"/>
        <end position="143"/>
    </location>
</feature>
<gene>
    <name evidence="2" type="ORF">NMOB1V02_LOCUS12066</name>
</gene>
<evidence type="ECO:0000313" key="2">
    <source>
        <dbReference type="EMBL" id="CAD7284460.1"/>
    </source>
</evidence>
<proteinExistence type="predicted"/>
<evidence type="ECO:0000256" key="1">
    <source>
        <dbReference type="SAM" id="MobiDB-lite"/>
    </source>
</evidence>
<name>A0A7R9GKC7_9CRUS</name>
<feature type="region of interest" description="Disordered" evidence="1">
    <location>
        <begin position="249"/>
        <end position="333"/>
    </location>
</feature>
<feature type="region of interest" description="Disordered" evidence="1">
    <location>
        <begin position="22"/>
        <end position="66"/>
    </location>
</feature>
<accession>A0A7R9GKC7</accession>
<feature type="compositionally biased region" description="Low complexity" evidence="1">
    <location>
        <begin position="299"/>
        <end position="320"/>
    </location>
</feature>
<organism evidence="2">
    <name type="scientific">Notodromas monacha</name>
    <dbReference type="NCBI Taxonomy" id="399045"/>
    <lineage>
        <taxon>Eukaryota</taxon>
        <taxon>Metazoa</taxon>
        <taxon>Ecdysozoa</taxon>
        <taxon>Arthropoda</taxon>
        <taxon>Crustacea</taxon>
        <taxon>Oligostraca</taxon>
        <taxon>Ostracoda</taxon>
        <taxon>Podocopa</taxon>
        <taxon>Podocopida</taxon>
        <taxon>Cypridocopina</taxon>
        <taxon>Cypridoidea</taxon>
        <taxon>Cyprididae</taxon>
        <taxon>Notodromas</taxon>
    </lineage>
</organism>
<dbReference type="EMBL" id="CAJPEX010008270">
    <property type="protein sequence ID" value="CAG0924612.1"/>
    <property type="molecule type" value="Genomic_DNA"/>
</dbReference>
<feature type="compositionally biased region" description="Gly residues" evidence="1">
    <location>
        <begin position="49"/>
        <end position="58"/>
    </location>
</feature>
<keyword evidence="3" id="KW-1185">Reference proteome</keyword>
<feature type="non-terminal residue" evidence="2">
    <location>
        <position position="1"/>
    </location>
</feature>
<dbReference type="Proteomes" id="UP000678499">
    <property type="component" value="Unassembled WGS sequence"/>
</dbReference>
<evidence type="ECO:0000313" key="3">
    <source>
        <dbReference type="Proteomes" id="UP000678499"/>
    </source>
</evidence>
<dbReference type="AlphaFoldDB" id="A0A7R9GKC7"/>